<dbReference type="Pfam" id="PF01476">
    <property type="entry name" value="LysM"/>
    <property type="match status" value="1"/>
</dbReference>
<dbReference type="Gene3D" id="3.10.350.10">
    <property type="entry name" value="LysM domain"/>
    <property type="match status" value="1"/>
</dbReference>
<evidence type="ECO:0000256" key="1">
    <source>
        <dbReference type="SAM" id="SignalP"/>
    </source>
</evidence>
<sequence>MRIILGLILLLFALSVVYAAPSEPASESYVIVRVYSGDTVWDIAGRQAGDKEDIRDIIWQIREMNHLDKNAFLQPGQMLRVPRKKL</sequence>
<dbReference type="PROSITE" id="PS51782">
    <property type="entry name" value="LYSM"/>
    <property type="match status" value="1"/>
</dbReference>
<dbReference type="Proteomes" id="UP000003240">
    <property type="component" value="Unassembled WGS sequence"/>
</dbReference>
<feature type="signal peptide" evidence="1">
    <location>
        <begin position="1"/>
        <end position="19"/>
    </location>
</feature>
<keyword evidence="1" id="KW-0732">Signal</keyword>
<dbReference type="eggNOG" id="COG3170">
    <property type="taxonomic scope" value="Bacteria"/>
</dbReference>
<dbReference type="AlphaFoldDB" id="F7NEL4"/>
<dbReference type="OrthoDB" id="2679564at2"/>
<dbReference type="SUPFAM" id="SSF54106">
    <property type="entry name" value="LysM domain"/>
    <property type="match status" value="1"/>
</dbReference>
<reference evidence="3 4" key="1">
    <citation type="journal article" date="2011" name="EMBO J.">
        <title>Structural diversity of bacterial flagellar motors.</title>
        <authorList>
            <person name="Chen S."/>
            <person name="Beeby M."/>
            <person name="Murphy G.E."/>
            <person name="Leadbetter J.R."/>
            <person name="Hendrixson D.R."/>
            <person name="Briegel A."/>
            <person name="Li Z."/>
            <person name="Shi J."/>
            <person name="Tocheva E.I."/>
            <person name="Muller A."/>
            <person name="Dobro M.J."/>
            <person name="Jensen G.J."/>
        </authorList>
    </citation>
    <scope>NUCLEOTIDE SEQUENCE [LARGE SCALE GENOMIC DNA]</scope>
    <source>
        <strain evidence="3 4">DSM 6540</strain>
    </source>
</reference>
<protein>
    <submittedName>
        <fullName evidence="3">Peptidoglycan-binding LysM</fullName>
    </submittedName>
</protein>
<dbReference type="RefSeq" id="WP_004092430.1">
    <property type="nucleotide sequence ID" value="NZ_AFGF01000017.1"/>
</dbReference>
<evidence type="ECO:0000313" key="4">
    <source>
        <dbReference type="Proteomes" id="UP000003240"/>
    </source>
</evidence>
<dbReference type="STRING" id="1009370.ALO_02386"/>
<name>F7NEL4_9FIRM</name>
<dbReference type="CDD" id="cd00118">
    <property type="entry name" value="LysM"/>
    <property type="match status" value="1"/>
</dbReference>
<dbReference type="InterPro" id="IPR018392">
    <property type="entry name" value="LysM"/>
</dbReference>
<evidence type="ECO:0000259" key="2">
    <source>
        <dbReference type="PROSITE" id="PS51782"/>
    </source>
</evidence>
<feature type="domain" description="LysM" evidence="2">
    <location>
        <begin position="30"/>
        <end position="81"/>
    </location>
</feature>
<feature type="chain" id="PRO_5003366390" evidence="1">
    <location>
        <begin position="20"/>
        <end position="86"/>
    </location>
</feature>
<proteinExistence type="predicted"/>
<dbReference type="InterPro" id="IPR036779">
    <property type="entry name" value="LysM_dom_sf"/>
</dbReference>
<organism evidence="3 4">
    <name type="scientific">Acetonema longum DSM 6540</name>
    <dbReference type="NCBI Taxonomy" id="1009370"/>
    <lineage>
        <taxon>Bacteria</taxon>
        <taxon>Bacillati</taxon>
        <taxon>Bacillota</taxon>
        <taxon>Negativicutes</taxon>
        <taxon>Acetonemataceae</taxon>
        <taxon>Acetonema</taxon>
    </lineage>
</organism>
<comment type="caution">
    <text evidence="3">The sequence shown here is derived from an EMBL/GenBank/DDBJ whole genome shotgun (WGS) entry which is preliminary data.</text>
</comment>
<dbReference type="EMBL" id="AFGF01000017">
    <property type="protein sequence ID" value="EGO65425.1"/>
    <property type="molecule type" value="Genomic_DNA"/>
</dbReference>
<keyword evidence="4" id="KW-1185">Reference proteome</keyword>
<evidence type="ECO:0000313" key="3">
    <source>
        <dbReference type="EMBL" id="EGO65425.1"/>
    </source>
</evidence>
<accession>F7NEL4</accession>
<gene>
    <name evidence="3" type="ORF">ALO_02386</name>
</gene>